<dbReference type="FunFam" id="3.40.50.10140:FF:000007">
    <property type="entry name" value="Disease resistance protein (TIR-NBS-LRR class)"/>
    <property type="match status" value="1"/>
</dbReference>
<dbReference type="PANTHER" id="PTHR11017">
    <property type="entry name" value="LEUCINE-RICH REPEAT-CONTAINING PROTEIN"/>
    <property type="match status" value="1"/>
</dbReference>
<dbReference type="OMA" id="SSIGHWK"/>
<dbReference type="GeneID" id="104601636"/>
<dbReference type="Pfam" id="PF01582">
    <property type="entry name" value="TIR"/>
    <property type="match status" value="1"/>
</dbReference>
<dbReference type="InterPro" id="IPR003593">
    <property type="entry name" value="AAA+_ATPase"/>
</dbReference>
<dbReference type="SMART" id="SM00382">
    <property type="entry name" value="AAA"/>
    <property type="match status" value="1"/>
</dbReference>
<dbReference type="InterPro" id="IPR003591">
    <property type="entry name" value="Leu-rich_rpt_typical-subtyp"/>
</dbReference>
<dbReference type="GO" id="GO:0006952">
    <property type="term" value="P:defense response"/>
    <property type="evidence" value="ECO:0007669"/>
    <property type="project" value="UniProtKB-KW"/>
</dbReference>
<dbReference type="STRING" id="4432.A0A1U8AL55"/>
<dbReference type="Proteomes" id="UP000189703">
    <property type="component" value="Unplaced"/>
</dbReference>
<dbReference type="SUPFAM" id="SSF52058">
    <property type="entry name" value="L domain-like"/>
    <property type="match status" value="1"/>
</dbReference>
<dbReference type="SUPFAM" id="SSF52200">
    <property type="entry name" value="Toll/Interleukin receptor TIR domain"/>
    <property type="match status" value="1"/>
</dbReference>
<dbReference type="PANTHER" id="PTHR11017:SF544">
    <property type="entry name" value="ADP-RIBOSYL CYCLASE_CYCLIC ADP-RIBOSE HYDROLASE"/>
    <property type="match status" value="1"/>
</dbReference>
<reference evidence="6" key="1">
    <citation type="submission" date="2025-08" db="UniProtKB">
        <authorList>
            <consortium name="RefSeq"/>
        </authorList>
    </citation>
    <scope>IDENTIFICATION</scope>
</reference>
<dbReference type="InterPro" id="IPR002182">
    <property type="entry name" value="NB-ARC"/>
</dbReference>
<keyword evidence="3" id="KW-0611">Plant defense</keyword>
<dbReference type="InterPro" id="IPR044974">
    <property type="entry name" value="Disease_R_plants"/>
</dbReference>
<dbReference type="InterPro" id="IPR027417">
    <property type="entry name" value="P-loop_NTPase"/>
</dbReference>
<dbReference type="InterPro" id="IPR055414">
    <property type="entry name" value="LRR_R13L4/SHOC2-like"/>
</dbReference>
<organism evidence="5 6">
    <name type="scientific">Nelumbo nucifera</name>
    <name type="common">Sacred lotus</name>
    <dbReference type="NCBI Taxonomy" id="4432"/>
    <lineage>
        <taxon>Eukaryota</taxon>
        <taxon>Viridiplantae</taxon>
        <taxon>Streptophyta</taxon>
        <taxon>Embryophyta</taxon>
        <taxon>Tracheophyta</taxon>
        <taxon>Spermatophyta</taxon>
        <taxon>Magnoliopsida</taxon>
        <taxon>Proteales</taxon>
        <taxon>Nelumbonaceae</taxon>
        <taxon>Nelumbo</taxon>
    </lineage>
</organism>
<dbReference type="OrthoDB" id="1357022at2759"/>
<dbReference type="RefSeq" id="XP_010263365.1">
    <property type="nucleotide sequence ID" value="XM_010265063.2"/>
</dbReference>
<keyword evidence="2" id="KW-0677">Repeat</keyword>
<dbReference type="Gene3D" id="1.10.8.430">
    <property type="entry name" value="Helical domain of apoptotic protease-activating factors"/>
    <property type="match status" value="1"/>
</dbReference>
<evidence type="ECO:0000313" key="6">
    <source>
        <dbReference type="RefSeq" id="XP_010263365.1"/>
    </source>
</evidence>
<evidence type="ECO:0000256" key="3">
    <source>
        <dbReference type="ARBA" id="ARBA00022821"/>
    </source>
</evidence>
<dbReference type="GO" id="GO:0043531">
    <property type="term" value="F:ADP binding"/>
    <property type="evidence" value="ECO:0007669"/>
    <property type="project" value="InterPro"/>
</dbReference>
<dbReference type="InterPro" id="IPR000157">
    <property type="entry name" value="TIR_dom"/>
</dbReference>
<dbReference type="PRINTS" id="PR00364">
    <property type="entry name" value="DISEASERSIST"/>
</dbReference>
<keyword evidence="1" id="KW-0433">Leucine-rich repeat</keyword>
<evidence type="ECO:0000256" key="2">
    <source>
        <dbReference type="ARBA" id="ARBA00022737"/>
    </source>
</evidence>
<dbReference type="InterPro" id="IPR042197">
    <property type="entry name" value="Apaf_helical"/>
</dbReference>
<dbReference type="Pfam" id="PF23282">
    <property type="entry name" value="WHD_ROQ1"/>
    <property type="match status" value="1"/>
</dbReference>
<dbReference type="Pfam" id="PF00931">
    <property type="entry name" value="NB-ARC"/>
    <property type="match status" value="1"/>
</dbReference>
<gene>
    <name evidence="6" type="primary">LOC104601636</name>
</gene>
<keyword evidence="4" id="KW-0520">NAD</keyword>
<dbReference type="eggNOG" id="ENOG502SIP6">
    <property type="taxonomic scope" value="Eukaryota"/>
</dbReference>
<dbReference type="InterPro" id="IPR058192">
    <property type="entry name" value="WHD_ROQ1-like"/>
</dbReference>
<dbReference type="Gene3D" id="3.40.50.10140">
    <property type="entry name" value="Toll/interleukin-1 receptor homology (TIR) domain"/>
    <property type="match status" value="1"/>
</dbReference>
<evidence type="ECO:0000256" key="1">
    <source>
        <dbReference type="ARBA" id="ARBA00022614"/>
    </source>
</evidence>
<accession>A0A1U8AL55</accession>
<dbReference type="InterPro" id="IPR032675">
    <property type="entry name" value="LRR_dom_sf"/>
</dbReference>
<dbReference type="Pfam" id="PF23598">
    <property type="entry name" value="LRR_14"/>
    <property type="match status" value="1"/>
</dbReference>
<dbReference type="GO" id="GO:0007165">
    <property type="term" value="P:signal transduction"/>
    <property type="evidence" value="ECO:0007669"/>
    <property type="project" value="InterPro"/>
</dbReference>
<dbReference type="Gene3D" id="3.80.10.10">
    <property type="entry name" value="Ribonuclease Inhibitor"/>
    <property type="match status" value="2"/>
</dbReference>
<sequence length="893" mass="101979">MAACTVTHKRRRLSSSSTSRWDYDVFLSFKGEDTRRNFTDHLYEALHRVAIRTFRDDGRLKRGEEIEPALLKAIEQSRIAIIVFSRNYASSTWCLKEVAKIMECRERMDQMVFPVFYDVNPSDVRNQTGDFGEEFDKVKQRADMEMKKVESWEAALTKAANLSGWDLPNVANGHEATCIQKIVEVVSTILSSSKLYVSKYPVGLTSRVDDVISMLNLQSDEVVIVGICGMGGIGKTTIAKAVYNQILFKFEGRSFLGCGREALGNQLVRLQRRLLSDVLMEKKERKDIHHVARGIIEIRSRVCNKKVLVVLDDIHYIEQINFLVGERNWFGAGSRIIITTRDEDLLRGLIDRVYKVKELGMKQSTELFSWHAFKLNHPMEKYVDLTNRMIDRVGGLPLAIEVLGSDLSNRSIPEWEDTLNKLQKIPNGKIQNILRISYDNGLDDTQKEIFLDISCFFNGMDKDYATIILDACGFYPKIGISVLTSKSLVRIDGYNNKLRMHNLLQDMGREVVRGESPQEPGRRSRLWSWDDAYDVMTKHEGTKRIEGLILEPPEGHKCFGEPLLLSTEAFKRMSNLRLLKLQNVTLVGRSYRYLSEKLRWLCWPFCPLKSIPVDFRLSHLVVLEMKSSRLQQVWVEGMQPLSVLKIIDLSYSVYLTKNPDFSKLPNLETLILKGCSKLVEVCESIGCLKRLVHLDLSWCSKLGYLPNSIGELKSLQVLDLHSTAIKQLPSSIGHWKCLEDLFLGYCEQLEEIPEELGFMESLKVLDLSATAIKQLPSSIGQLKCLEFLNLNYCEQLEELPEELGKIESLTTLDLGETAIKQLPSSIGHWKSLEILYLGYCKQLEELPEELGKLESLRELDLSRTAIKQLPFSIGQLKSLEVLFLDCNLKPQLL</sequence>
<proteinExistence type="predicted"/>
<evidence type="ECO:0000256" key="4">
    <source>
        <dbReference type="ARBA" id="ARBA00023027"/>
    </source>
</evidence>
<dbReference type="KEGG" id="nnu:104601636"/>
<dbReference type="PROSITE" id="PS50104">
    <property type="entry name" value="TIR"/>
    <property type="match status" value="1"/>
</dbReference>
<dbReference type="AlphaFoldDB" id="A0A1U8AL55"/>
<dbReference type="SUPFAM" id="SSF52540">
    <property type="entry name" value="P-loop containing nucleoside triphosphate hydrolases"/>
    <property type="match status" value="1"/>
</dbReference>
<dbReference type="Gene3D" id="3.40.50.300">
    <property type="entry name" value="P-loop containing nucleotide triphosphate hydrolases"/>
    <property type="match status" value="1"/>
</dbReference>
<dbReference type="GO" id="GO:0051707">
    <property type="term" value="P:response to other organism"/>
    <property type="evidence" value="ECO:0007669"/>
    <property type="project" value="UniProtKB-ARBA"/>
</dbReference>
<dbReference type="SMART" id="SM00369">
    <property type="entry name" value="LRR_TYP"/>
    <property type="match status" value="4"/>
</dbReference>
<keyword evidence="5" id="KW-1185">Reference proteome</keyword>
<dbReference type="SMART" id="SM00255">
    <property type="entry name" value="TIR"/>
    <property type="match status" value="1"/>
</dbReference>
<dbReference type="InterPro" id="IPR035897">
    <property type="entry name" value="Toll_tir_struct_dom_sf"/>
</dbReference>
<evidence type="ECO:0000313" key="5">
    <source>
        <dbReference type="Proteomes" id="UP000189703"/>
    </source>
</evidence>
<protein>
    <submittedName>
        <fullName evidence="6">TMV resistance protein N-like</fullName>
    </submittedName>
</protein>
<name>A0A1U8AL55_NELNU</name>